<organism evidence="5 6">
    <name type="scientific">Sinorhizobium americanum</name>
    <dbReference type="NCBI Taxonomy" id="194963"/>
    <lineage>
        <taxon>Bacteria</taxon>
        <taxon>Pseudomonadati</taxon>
        <taxon>Pseudomonadota</taxon>
        <taxon>Alphaproteobacteria</taxon>
        <taxon>Hyphomicrobiales</taxon>
        <taxon>Rhizobiaceae</taxon>
        <taxon>Sinorhizobium/Ensifer group</taxon>
        <taxon>Sinorhizobium</taxon>
    </lineage>
</organism>
<dbReference type="PANTHER" id="PTHR43179:SF12">
    <property type="entry name" value="GALACTOFURANOSYLTRANSFERASE GLFT2"/>
    <property type="match status" value="1"/>
</dbReference>
<evidence type="ECO:0000256" key="3">
    <source>
        <dbReference type="ARBA" id="ARBA00022679"/>
    </source>
</evidence>
<dbReference type="Gene3D" id="3.90.550.10">
    <property type="entry name" value="Spore Coat Polysaccharide Biosynthesis Protein SpsA, Chain A"/>
    <property type="match status" value="2"/>
</dbReference>
<dbReference type="EMBL" id="LODU01000001">
    <property type="protein sequence ID" value="POH35672.1"/>
    <property type="molecule type" value="Genomic_DNA"/>
</dbReference>
<comment type="similarity">
    <text evidence="1">Belongs to the glycosyltransferase 2 family.</text>
</comment>
<gene>
    <name evidence="5" type="ORF">ATY31_00030</name>
</gene>
<keyword evidence="3" id="KW-0808">Transferase</keyword>
<evidence type="ECO:0000313" key="6">
    <source>
        <dbReference type="Proteomes" id="UP000237511"/>
    </source>
</evidence>
<dbReference type="PANTHER" id="PTHR43179">
    <property type="entry name" value="RHAMNOSYLTRANSFERASE WBBL"/>
    <property type="match status" value="1"/>
</dbReference>
<name>A0A2S3YVJ3_9HYPH</name>
<proteinExistence type="inferred from homology"/>
<protein>
    <recommendedName>
        <fullName evidence="4">Glycosyltransferase 2-like domain-containing protein</fullName>
    </recommendedName>
</protein>
<dbReference type="GO" id="GO:0016757">
    <property type="term" value="F:glycosyltransferase activity"/>
    <property type="evidence" value="ECO:0007669"/>
    <property type="project" value="UniProtKB-KW"/>
</dbReference>
<dbReference type="SUPFAM" id="SSF53448">
    <property type="entry name" value="Nucleotide-diphospho-sugar transferases"/>
    <property type="match status" value="2"/>
</dbReference>
<dbReference type="Proteomes" id="UP000237511">
    <property type="component" value="Unassembled WGS sequence"/>
</dbReference>
<dbReference type="RefSeq" id="WP_097526726.1">
    <property type="nucleotide sequence ID" value="NZ_LODU01000001.1"/>
</dbReference>
<sequence length="726" mass="79395">MLSIAVIICAYSNQRREQLHEAIRSVQEQEHRPDQVVVVIDNNESLLHDTREFFPHFEVVPNDGMRGLSGARNAGIRRTWTTVIAFLDDDAIAEPAWLGRLTRHYNNPAVVAAGGKVLPLWQDGRPPWFPEEFQWVVGCSYRGLPQSLHPVRNPIGCNMSFRRTVFETIGFFREGFGRTDQDAAGGEETDLCIRTRQRMPEAIILYDPEAVVHHRVPTGRSTWGYFRKRCLAEGRSKNALVESLGAGAGLSAEHMYVTRTLPKGVARALLDAVLRLDPWGLPRAAGILAGLTLTVAGYAIAKLSRRPWDHMSVRTFQPIKVVTIDIANPPSSISLVSEGKGSYGGIFCLVRSGVQPLSIVELEHPGPVVETAEVLSALGSLRPLSSISLDRPCHGVAVVIATRDRANSLNRCLLSLFDQTRLPDEVIVVDNAPASTATADLLARQYSGRVRHVLEPIPGLGRAHNTGLQHVSSDLVLFTDDDVVLDRYWVAAMSAPMEEHAAVGCVTGLILPAELETRAQVWAERHGGFGKGLRPRTYDLGANRPKGALFPFTAGQFGSGANMAFRASALKQVGGFDSALGAGTLACGGDDLAAFFSIISGGFQLVYQPQGIVWHHHRRGEDGMRRQAYCYGVGLGAYLTKILLDDPRRFLRLAAALPAGILHMAGPFSIKRLRLPSDYPKRLVWIERLGIVAGVPGYLRSVSKMRRDDRARSIASSSNAIASKET</sequence>
<evidence type="ECO:0000256" key="2">
    <source>
        <dbReference type="ARBA" id="ARBA00022676"/>
    </source>
</evidence>
<accession>A0A2S3YVJ3</accession>
<dbReference type="InterPro" id="IPR001173">
    <property type="entry name" value="Glyco_trans_2-like"/>
</dbReference>
<keyword evidence="2" id="KW-0328">Glycosyltransferase</keyword>
<dbReference type="Pfam" id="PF00535">
    <property type="entry name" value="Glycos_transf_2"/>
    <property type="match status" value="2"/>
</dbReference>
<evidence type="ECO:0000259" key="4">
    <source>
        <dbReference type="Pfam" id="PF00535"/>
    </source>
</evidence>
<dbReference type="InterPro" id="IPR029044">
    <property type="entry name" value="Nucleotide-diphossugar_trans"/>
</dbReference>
<reference evidence="5 6" key="1">
    <citation type="journal article" date="2014" name="Syst. Appl. Microbiol.">
        <title>Microsymbionts of Phaseolus vulgaris in acid and alkaline soils of Mexico.</title>
        <authorList>
            <person name="Verastegui-Valdes M.M."/>
            <person name="Zhang Y.J."/>
            <person name="Rivera-Orduna F.N."/>
            <person name="Cheng H.P."/>
            <person name="Sui X.H."/>
            <person name="Wang E.T."/>
        </authorList>
    </citation>
    <scope>NUCLEOTIDE SEQUENCE [LARGE SCALE GENOMIC DNA]</scope>
    <source>
        <strain evidence="5 6">FG01</strain>
    </source>
</reference>
<feature type="domain" description="Glycosyltransferase 2-like" evidence="4">
    <location>
        <begin position="398"/>
        <end position="573"/>
    </location>
</feature>
<comment type="caution">
    <text evidence="5">The sequence shown here is derived from an EMBL/GenBank/DDBJ whole genome shotgun (WGS) entry which is preliminary data.</text>
</comment>
<feature type="domain" description="Glycosyltransferase 2-like" evidence="4">
    <location>
        <begin position="6"/>
        <end position="169"/>
    </location>
</feature>
<evidence type="ECO:0000313" key="5">
    <source>
        <dbReference type="EMBL" id="POH35672.1"/>
    </source>
</evidence>
<evidence type="ECO:0000256" key="1">
    <source>
        <dbReference type="ARBA" id="ARBA00006739"/>
    </source>
</evidence>
<dbReference type="AlphaFoldDB" id="A0A2S3YVJ3"/>